<proteinExistence type="predicted"/>
<sequence>MKTKIRFVAYSLLLLFSAQFVQATQYIVQSPNKALTIKVDIGQDITYSVECDNVELIKPSLISIALNNGITIGKNGTVSNSSSKEVKGDIPLVYGKNKTMEENYNETTIDFDQNYSLIVRAYDEGVAYRFRTRLGGDVVVNSEQAEFNFSGTPTVWYPEADQKMESWERVYTFHNSIAEIPSGSFSITPAMFSYPTGIRVVIAESDLSDYPGMYIQPSGTNAMKGKWAQYPKTVTDPNDVYKYHRVTERYDYLARTSGTRTYPWRVVIVSEEDKDLLNNELIFKLAKTQEIINTDWIQPGKSVWEWWHDGILEGVNPSGTLSYESYKYYIDYAAANKIEYLTMDAGWSDSFVVQVCNYAKSKNVKVILWDFINLPVTNPNRITQLKNYGAAGVKIDLIERDDQIAMNWIEKLAKDCADREMLLVLHGCPKPTGLQRAYPNIINFEAVRGAECDKWDTTPNADYHLQFPFIRMLAGPLDYTPGSMRNKHLSQFTPIGTGVPMSIGTRAHELAMYVMFDQPMGYLCDSPIEYAKYKNISEFFSHVPTVWDKTLPLDAEVGEYAVIAKKNANEWFVGGMTNSKGRQLEVSFDFLDAGKPYEIQVYRDNDNTDNDATAYTYETLKVTSESKVKFKLSPEGGFALRVTESSTSGIEKETLDNGFLSYTKHSQLYIQAPELLRNIWIYDITGRLSFQKTIAENNVKEYTLNIEELNKGVHLLRVETENNHYSNKFIK</sequence>
<keyword evidence="12" id="KW-1185">Reference proteome</keyword>
<gene>
    <name evidence="11" type="ORF">CLV62_10824</name>
</gene>
<evidence type="ECO:0000256" key="5">
    <source>
        <dbReference type="ARBA" id="ARBA00023295"/>
    </source>
</evidence>
<dbReference type="AlphaFoldDB" id="A0A2V3PP83"/>
<dbReference type="InterPro" id="IPR014718">
    <property type="entry name" value="GH-type_carb-bd"/>
</dbReference>
<keyword evidence="4" id="KW-0106">Calcium</keyword>
<dbReference type="InterPro" id="IPR019563">
    <property type="entry name" value="GH97_catalytic"/>
</dbReference>
<evidence type="ECO:0000313" key="11">
    <source>
        <dbReference type="EMBL" id="PXV65026.1"/>
    </source>
</evidence>
<dbReference type="Pfam" id="PF14509">
    <property type="entry name" value="GH97_C"/>
    <property type="match status" value="1"/>
</dbReference>
<keyword evidence="5" id="KW-0326">Glycosidase</keyword>
<dbReference type="GO" id="GO:0030246">
    <property type="term" value="F:carbohydrate binding"/>
    <property type="evidence" value="ECO:0007669"/>
    <property type="project" value="InterPro"/>
</dbReference>
<dbReference type="InterPro" id="IPR052720">
    <property type="entry name" value="Glycosyl_hydrolase_97"/>
</dbReference>
<dbReference type="InterPro" id="IPR029483">
    <property type="entry name" value="GH97_C"/>
</dbReference>
<dbReference type="InterPro" id="IPR013785">
    <property type="entry name" value="Aldolase_TIM"/>
</dbReference>
<feature type="domain" description="Glycosyl-hydrolase 97 C-terminal oligomerisation" evidence="9">
    <location>
        <begin position="546"/>
        <end position="642"/>
    </location>
</feature>
<evidence type="ECO:0000313" key="12">
    <source>
        <dbReference type="Proteomes" id="UP000247973"/>
    </source>
</evidence>
<dbReference type="InterPro" id="IPR013780">
    <property type="entry name" value="Glyco_hydro_b"/>
</dbReference>
<evidence type="ECO:0000256" key="2">
    <source>
        <dbReference type="ARBA" id="ARBA00011245"/>
    </source>
</evidence>
<dbReference type="SUPFAM" id="SSF51445">
    <property type="entry name" value="(Trans)glycosidases"/>
    <property type="match status" value="1"/>
</dbReference>
<feature type="signal peptide" evidence="6">
    <location>
        <begin position="1"/>
        <end position="23"/>
    </location>
</feature>
<accession>A0A2V3PP83</accession>
<feature type="chain" id="PRO_5016144645" evidence="6">
    <location>
        <begin position="24"/>
        <end position="731"/>
    </location>
</feature>
<dbReference type="Pfam" id="PF18962">
    <property type="entry name" value="Por_Secre_tail"/>
    <property type="match status" value="1"/>
</dbReference>
<dbReference type="Pfam" id="PF10566">
    <property type="entry name" value="Glyco_hydro_97"/>
    <property type="match status" value="1"/>
</dbReference>
<feature type="domain" description="Secretion system C-terminal sorting" evidence="10">
    <location>
        <begin position="677"/>
        <end position="730"/>
    </location>
</feature>
<dbReference type="Proteomes" id="UP000247973">
    <property type="component" value="Unassembled WGS sequence"/>
</dbReference>
<dbReference type="InterPro" id="IPR026444">
    <property type="entry name" value="Secre_tail"/>
</dbReference>
<comment type="caution">
    <text evidence="11">The sequence shown here is derived from an EMBL/GenBank/DDBJ whole genome shotgun (WGS) entry which is preliminary data.</text>
</comment>
<evidence type="ECO:0000256" key="4">
    <source>
        <dbReference type="ARBA" id="ARBA00022837"/>
    </source>
</evidence>
<dbReference type="Pfam" id="PF14508">
    <property type="entry name" value="GH97_N"/>
    <property type="match status" value="1"/>
</dbReference>
<dbReference type="PANTHER" id="PTHR35803">
    <property type="entry name" value="GLUCAN 1,4-ALPHA-GLUCOSIDASE SUSB-RELATED"/>
    <property type="match status" value="1"/>
</dbReference>
<comment type="cofactor">
    <cofactor evidence="1">
        <name>Ca(2+)</name>
        <dbReference type="ChEBI" id="CHEBI:29108"/>
    </cofactor>
</comment>
<dbReference type="Gene3D" id="2.60.40.1180">
    <property type="entry name" value="Golgi alpha-mannosidase II"/>
    <property type="match status" value="1"/>
</dbReference>
<protein>
    <submittedName>
        <fullName evidence="11">Alpha-glucosidase</fullName>
    </submittedName>
</protein>
<evidence type="ECO:0000259" key="9">
    <source>
        <dbReference type="Pfam" id="PF14509"/>
    </source>
</evidence>
<feature type="domain" description="Glycosyl-hydrolase 97 N-terminal" evidence="8">
    <location>
        <begin position="28"/>
        <end position="286"/>
    </location>
</feature>
<organism evidence="11 12">
    <name type="scientific">Dysgonomonas alginatilytica</name>
    <dbReference type="NCBI Taxonomy" id="1605892"/>
    <lineage>
        <taxon>Bacteria</taxon>
        <taxon>Pseudomonadati</taxon>
        <taxon>Bacteroidota</taxon>
        <taxon>Bacteroidia</taxon>
        <taxon>Bacteroidales</taxon>
        <taxon>Dysgonomonadaceae</taxon>
        <taxon>Dysgonomonas</taxon>
    </lineage>
</organism>
<name>A0A2V3PP83_9BACT</name>
<evidence type="ECO:0000256" key="1">
    <source>
        <dbReference type="ARBA" id="ARBA00001913"/>
    </source>
</evidence>
<dbReference type="InterPro" id="IPR017853">
    <property type="entry name" value="GH"/>
</dbReference>
<dbReference type="Gene3D" id="3.20.20.70">
    <property type="entry name" value="Aldolase class I"/>
    <property type="match status" value="1"/>
</dbReference>
<keyword evidence="6" id="KW-0732">Signal</keyword>
<dbReference type="RefSeq" id="WP_110310305.1">
    <property type="nucleotide sequence ID" value="NZ_QICL01000008.1"/>
</dbReference>
<evidence type="ECO:0000259" key="10">
    <source>
        <dbReference type="Pfam" id="PF18962"/>
    </source>
</evidence>
<dbReference type="PANTHER" id="PTHR35803:SF2">
    <property type="entry name" value="RETAINING ALPHA-GALACTOSIDASE"/>
    <property type="match status" value="1"/>
</dbReference>
<dbReference type="InterPro" id="IPR029486">
    <property type="entry name" value="GH97_N"/>
</dbReference>
<evidence type="ECO:0000259" key="8">
    <source>
        <dbReference type="Pfam" id="PF14508"/>
    </source>
</evidence>
<dbReference type="NCBIfam" id="TIGR04183">
    <property type="entry name" value="Por_Secre_tail"/>
    <property type="match status" value="1"/>
</dbReference>
<reference evidence="11 12" key="1">
    <citation type="submission" date="2018-03" db="EMBL/GenBank/DDBJ databases">
        <title>Genomic Encyclopedia of Archaeal and Bacterial Type Strains, Phase II (KMG-II): from individual species to whole genera.</title>
        <authorList>
            <person name="Goeker M."/>
        </authorList>
    </citation>
    <scope>NUCLEOTIDE SEQUENCE [LARGE SCALE GENOMIC DNA]</scope>
    <source>
        <strain evidence="11 12">DSM 100214</strain>
    </source>
</reference>
<comment type="subunit">
    <text evidence="2">Monomer.</text>
</comment>
<evidence type="ECO:0000256" key="3">
    <source>
        <dbReference type="ARBA" id="ARBA00022801"/>
    </source>
</evidence>
<dbReference type="Gene3D" id="2.70.98.10">
    <property type="match status" value="1"/>
</dbReference>
<evidence type="ECO:0000256" key="6">
    <source>
        <dbReference type="SAM" id="SignalP"/>
    </source>
</evidence>
<dbReference type="OrthoDB" id="1109141at2"/>
<dbReference type="GO" id="GO:0016798">
    <property type="term" value="F:hydrolase activity, acting on glycosyl bonds"/>
    <property type="evidence" value="ECO:0007669"/>
    <property type="project" value="UniProtKB-KW"/>
</dbReference>
<dbReference type="EMBL" id="QICL01000008">
    <property type="protein sequence ID" value="PXV65026.1"/>
    <property type="molecule type" value="Genomic_DNA"/>
</dbReference>
<evidence type="ECO:0000259" key="7">
    <source>
        <dbReference type="Pfam" id="PF10566"/>
    </source>
</evidence>
<keyword evidence="3" id="KW-0378">Hydrolase</keyword>
<feature type="domain" description="Glycosyl-hydrolase 97 catalytic" evidence="7">
    <location>
        <begin position="306"/>
        <end position="447"/>
    </location>
</feature>